<sequence>MHARHRSPGSGARSNHMGIGLDNNNSSSMRGNHGAYNSEFRVSSRGGFGRGPPPKVYPPPRKSDIFMEAGRLAAEYLVYQGVLPANALTGGKWQNGSGKSDILEFRVQDRDNPDGRVSALTRLGNVMEPRSHLRGRRRIGGFRNFGWDRSRENGSGGRLEPCSDSNWDSNVEGEDRCRADKRGGSSDSGGIVVSKSEERSYDSDSDLENYEFPDANRASKESSEKDLSVTDANVIKEEEQSSYPIVTRGKDDVSETKPSIDRAEERESKSMPMLTGSSVNTHDGHELLSEDTTPTGKRLTPSREEGDAENNKQSIPLNHQAMEANLVSLCALEILPTHTLPLRSDAKPDQILSSVCDQEGRSTSGVGGFKEDFVDNSSSDSLTNLRSDGPTEVPEIRRVLSSSTVEDVGELDLALDLQSERFKRSHTFSDRSSFIHQQESRHGPPGFGGTEGERSPYALPRLPLYGRCRSVIQEGEKESFEHSIDTSVRTKRPRLWNSDGVSKEVEDYCEVNYSRAKETIPQAKVTLSLDEELIEAVEQEKFMDLNLIPEDELEDDKATLGSMISTSDIEYGDGIEQLMMNERNILEASEKAQTSDDMILDHHVSTHCSTLEAEQEASMCIGLLIRNICNGVQYKANGALCINDIDEPIKIDREDFPADDNGKGSLIEYEVFHTALQDLFDRFPVLLNLYQSKDITTELSCLVCLGLKRKIGIVYSGLGSLLNHAHEANDLPKIHRCYGRAICNLLGIHMPNFSKKANSSDLQNEIFCENVEGDPGDADPIYLSLEDIPISMPII</sequence>
<dbReference type="eggNOG" id="ENOG502RBS8">
    <property type="taxonomic scope" value="Eukaryota"/>
</dbReference>
<evidence type="ECO:0000313" key="3">
    <source>
        <dbReference type="Proteomes" id="UP000017836"/>
    </source>
</evidence>
<dbReference type="OMA" id="EHIRECE"/>
<feature type="compositionally biased region" description="Basic and acidic residues" evidence="1">
    <location>
        <begin position="217"/>
        <end position="239"/>
    </location>
</feature>
<dbReference type="HOGENOM" id="CLU_353508_0_0_1"/>
<proteinExistence type="predicted"/>
<feature type="compositionally biased region" description="Basic and acidic residues" evidence="1">
    <location>
        <begin position="248"/>
        <end position="269"/>
    </location>
</feature>
<accession>W1NDR0</accession>
<dbReference type="PANTHER" id="PTHR36056">
    <property type="entry name" value="PROTEIN, PUTATIVE-RELATED"/>
    <property type="match status" value="1"/>
</dbReference>
<organism evidence="2 3">
    <name type="scientific">Amborella trichopoda</name>
    <dbReference type="NCBI Taxonomy" id="13333"/>
    <lineage>
        <taxon>Eukaryota</taxon>
        <taxon>Viridiplantae</taxon>
        <taxon>Streptophyta</taxon>
        <taxon>Embryophyta</taxon>
        <taxon>Tracheophyta</taxon>
        <taxon>Spermatophyta</taxon>
        <taxon>Magnoliopsida</taxon>
        <taxon>Amborellales</taxon>
        <taxon>Amborellaceae</taxon>
        <taxon>Amborella</taxon>
    </lineage>
</organism>
<feature type="region of interest" description="Disordered" evidence="1">
    <location>
        <begin position="144"/>
        <end position="315"/>
    </location>
</feature>
<evidence type="ECO:0000313" key="2">
    <source>
        <dbReference type="EMBL" id="ERM93852.1"/>
    </source>
</evidence>
<dbReference type="KEGG" id="atr:18421747"/>
<feature type="compositionally biased region" description="Basic and acidic residues" evidence="1">
    <location>
        <begin position="173"/>
        <end position="184"/>
    </location>
</feature>
<reference evidence="3" key="1">
    <citation type="journal article" date="2013" name="Science">
        <title>The Amborella genome and the evolution of flowering plants.</title>
        <authorList>
            <consortium name="Amborella Genome Project"/>
        </authorList>
    </citation>
    <scope>NUCLEOTIDE SEQUENCE [LARGE SCALE GENOMIC DNA]</scope>
</reference>
<dbReference type="EMBL" id="KI397561">
    <property type="protein sequence ID" value="ERM93852.1"/>
    <property type="molecule type" value="Genomic_DNA"/>
</dbReference>
<protein>
    <submittedName>
        <fullName evidence="2">Uncharacterized protein</fullName>
    </submittedName>
</protein>
<dbReference type="Gramene" id="ERM93852">
    <property type="protein sequence ID" value="ERM93852"/>
    <property type="gene ID" value="AMTR_s00138p00095470"/>
</dbReference>
<gene>
    <name evidence="2" type="ORF">AMTR_s00138p00095470</name>
</gene>
<dbReference type="AlphaFoldDB" id="W1NDR0"/>
<dbReference type="OrthoDB" id="765741at2759"/>
<name>W1NDR0_AMBTC</name>
<keyword evidence="3" id="KW-1185">Reference proteome</keyword>
<dbReference type="InterPro" id="IPR040276">
    <property type="entry name" value="At4g26450-like"/>
</dbReference>
<dbReference type="Proteomes" id="UP000017836">
    <property type="component" value="Unassembled WGS sequence"/>
</dbReference>
<feature type="compositionally biased region" description="Polar residues" evidence="1">
    <location>
        <begin position="375"/>
        <end position="386"/>
    </location>
</feature>
<feature type="region of interest" description="Disordered" evidence="1">
    <location>
        <begin position="1"/>
        <end position="36"/>
    </location>
</feature>
<dbReference type="PANTHER" id="PTHR36056:SF1">
    <property type="entry name" value="PROTEIN, PUTATIVE-RELATED"/>
    <property type="match status" value="1"/>
</dbReference>
<feature type="region of interest" description="Disordered" evidence="1">
    <location>
        <begin position="358"/>
        <end position="390"/>
    </location>
</feature>
<feature type="region of interest" description="Disordered" evidence="1">
    <location>
        <begin position="433"/>
        <end position="455"/>
    </location>
</feature>
<evidence type="ECO:0000256" key="1">
    <source>
        <dbReference type="SAM" id="MobiDB-lite"/>
    </source>
</evidence>